<feature type="non-terminal residue" evidence="2">
    <location>
        <position position="1"/>
    </location>
</feature>
<dbReference type="AlphaFoldDB" id="A0A1J1J864"/>
<protein>
    <submittedName>
        <fullName evidence="2">CLUMA_CG020096, isoform A</fullName>
    </submittedName>
</protein>
<evidence type="ECO:0000313" key="3">
    <source>
        <dbReference type="Proteomes" id="UP000183832"/>
    </source>
</evidence>
<proteinExistence type="predicted"/>
<evidence type="ECO:0000313" key="2">
    <source>
        <dbReference type="EMBL" id="CRL07097.1"/>
    </source>
</evidence>
<dbReference type="GO" id="GO:0005737">
    <property type="term" value="C:cytoplasm"/>
    <property type="evidence" value="ECO:0007669"/>
    <property type="project" value="UniProtKB-ARBA"/>
</dbReference>
<dbReference type="InterPro" id="IPR041966">
    <property type="entry name" value="LOTUS-like"/>
</dbReference>
<dbReference type="EMBL" id="CVRI01000070">
    <property type="protein sequence ID" value="CRL07097.1"/>
    <property type="molecule type" value="Genomic_DNA"/>
</dbReference>
<dbReference type="STRING" id="568069.A0A1J1J864"/>
<reference evidence="2 3" key="1">
    <citation type="submission" date="2015-04" db="EMBL/GenBank/DDBJ databases">
        <authorList>
            <person name="Syromyatnikov M.Y."/>
            <person name="Popov V.N."/>
        </authorList>
    </citation>
    <scope>NUCLEOTIDE SEQUENCE [LARGE SCALE GENOMIC DNA]</scope>
</reference>
<dbReference type="InterPro" id="IPR035437">
    <property type="entry name" value="SNase_OB-fold_sf"/>
</dbReference>
<accession>A0A1J1J864</accession>
<dbReference type="OrthoDB" id="8934037at2759"/>
<sequence>SPLTPIILALGSPKLKSHLKYSSNNNKHILPSLTLKMEGIFQDIKPTIRSILLALGRITTERQFRSEYFNLEGESFNTVLRSVSMNFMEFMRLMPDICRVWMNNHEVVIQRVSSEETSHMDSLTIHGHKRRGSSRRARPFIRHYRQNIFPQPPRFTSTYHNNLENLSRAFPKHLNHKDIRTSKTITQQKNITMPSYSSNTLFKPNQNVRFTDGMFANRTKVMPENIPTPMYSTISNDVYHKEKVDCSYKFKNDAKTSENLKGQIISHKRENLDISDDWSDLEETFENIGTQYESPLNQKNETVTNKINQNYLIGSQEDDKLEKCTEKIQSNTSNQSSHTALCNSNSLTNSHEVLFQIRSFSLNEYQSNIADYITDFTKIPQPLVKKLNYSLLISICLTVIDSPSSFVFQLNSKEYQNMMTEMNIHYNNMKNDKELHIMKVLPEMFAAAIIDGTWYRVEILVVSLLKETVMARLVDIGITKSVEIKDLRHLHKKFSTSSQKSCKGSMFRVKPKHGSVWTSQAISFFREKIKSKTVFALINNYDGSIFELTLVDDVKEGSVITDVLVKSGYAEIFHKPIKRLQAILI</sequence>
<dbReference type="Proteomes" id="UP000183832">
    <property type="component" value="Unassembled WGS sequence"/>
</dbReference>
<name>A0A1J1J864_9DIPT</name>
<feature type="domain" description="Tudor" evidence="1">
    <location>
        <begin position="437"/>
        <end position="497"/>
    </location>
</feature>
<dbReference type="PROSITE" id="PS50304">
    <property type="entry name" value="TUDOR"/>
    <property type="match status" value="1"/>
</dbReference>
<dbReference type="PANTHER" id="PTHR16442">
    <property type="entry name" value="RING FINGER PROTEIN 17"/>
    <property type="match status" value="1"/>
</dbReference>
<dbReference type="SUPFAM" id="SSF63748">
    <property type="entry name" value="Tudor/PWWP/MBT"/>
    <property type="match status" value="1"/>
</dbReference>
<dbReference type="PANTHER" id="PTHR16442:SF1">
    <property type="entry name" value="RING FINGER PROTEIN 17"/>
    <property type="match status" value="1"/>
</dbReference>
<dbReference type="Gene3D" id="3.30.420.610">
    <property type="entry name" value="LOTUS domain-like"/>
    <property type="match status" value="1"/>
</dbReference>
<organism evidence="2 3">
    <name type="scientific">Clunio marinus</name>
    <dbReference type="NCBI Taxonomy" id="568069"/>
    <lineage>
        <taxon>Eukaryota</taxon>
        <taxon>Metazoa</taxon>
        <taxon>Ecdysozoa</taxon>
        <taxon>Arthropoda</taxon>
        <taxon>Hexapoda</taxon>
        <taxon>Insecta</taxon>
        <taxon>Pterygota</taxon>
        <taxon>Neoptera</taxon>
        <taxon>Endopterygota</taxon>
        <taxon>Diptera</taxon>
        <taxon>Nematocera</taxon>
        <taxon>Chironomoidea</taxon>
        <taxon>Chironomidae</taxon>
        <taxon>Clunio</taxon>
    </lineage>
</organism>
<gene>
    <name evidence="2" type="ORF">CLUMA_CG020096</name>
</gene>
<keyword evidence="3" id="KW-1185">Reference proteome</keyword>
<dbReference type="Gene3D" id="2.40.50.90">
    <property type="match status" value="1"/>
</dbReference>
<dbReference type="InterPro" id="IPR002999">
    <property type="entry name" value="Tudor"/>
</dbReference>
<dbReference type="Pfam" id="PF00567">
    <property type="entry name" value="TUDOR"/>
    <property type="match status" value="1"/>
</dbReference>
<dbReference type="Gene3D" id="2.30.30.140">
    <property type="match status" value="1"/>
</dbReference>
<evidence type="ECO:0000259" key="1">
    <source>
        <dbReference type="PROSITE" id="PS50304"/>
    </source>
</evidence>